<proteinExistence type="predicted"/>
<keyword evidence="3" id="KW-0159">Chromosome partition</keyword>
<protein>
    <submittedName>
        <fullName evidence="6">SMC-Scp complex subunit ScpB</fullName>
    </submittedName>
</protein>
<organism evidence="6 7">
    <name type="scientific">Candidatus Giovannonibacteria bacterium RIFCSPHIGHO2_12_FULL_43_15</name>
    <dbReference type="NCBI Taxonomy" id="1798341"/>
    <lineage>
        <taxon>Bacteria</taxon>
        <taxon>Candidatus Giovannoniibacteriota</taxon>
    </lineage>
</organism>
<evidence type="ECO:0000313" key="7">
    <source>
        <dbReference type="Proteomes" id="UP000177723"/>
    </source>
</evidence>
<evidence type="ECO:0000256" key="2">
    <source>
        <dbReference type="ARBA" id="ARBA00022618"/>
    </source>
</evidence>
<keyword evidence="2" id="KW-0132">Cell division</keyword>
<keyword evidence="1" id="KW-0963">Cytoplasm</keyword>
<keyword evidence="5" id="KW-0175">Coiled coil</keyword>
<dbReference type="Gene3D" id="1.10.10.10">
    <property type="entry name" value="Winged helix-like DNA-binding domain superfamily/Winged helix DNA-binding domain"/>
    <property type="match status" value="2"/>
</dbReference>
<dbReference type="Pfam" id="PF04079">
    <property type="entry name" value="SMC_ScpB"/>
    <property type="match status" value="1"/>
</dbReference>
<dbReference type="SUPFAM" id="SSF46785">
    <property type="entry name" value="Winged helix' DNA-binding domain"/>
    <property type="match status" value="2"/>
</dbReference>
<dbReference type="AlphaFoldDB" id="A0A1F5WNS9"/>
<dbReference type="PIRSF" id="PIRSF019345">
    <property type="entry name" value="ScpB"/>
    <property type="match status" value="1"/>
</dbReference>
<dbReference type="InterPro" id="IPR036390">
    <property type="entry name" value="WH_DNA-bd_sf"/>
</dbReference>
<comment type="caution">
    <text evidence="6">The sequence shown here is derived from an EMBL/GenBank/DDBJ whole genome shotgun (WGS) entry which is preliminary data.</text>
</comment>
<reference evidence="6 7" key="1">
    <citation type="journal article" date="2016" name="Nat. Commun.">
        <title>Thousands of microbial genomes shed light on interconnected biogeochemical processes in an aquifer system.</title>
        <authorList>
            <person name="Anantharaman K."/>
            <person name="Brown C.T."/>
            <person name="Hug L.A."/>
            <person name="Sharon I."/>
            <person name="Castelle C.J."/>
            <person name="Probst A.J."/>
            <person name="Thomas B.C."/>
            <person name="Singh A."/>
            <person name="Wilkins M.J."/>
            <person name="Karaoz U."/>
            <person name="Brodie E.L."/>
            <person name="Williams K.H."/>
            <person name="Hubbard S.S."/>
            <person name="Banfield J.F."/>
        </authorList>
    </citation>
    <scope>NUCLEOTIDE SEQUENCE [LARGE SCALE GENOMIC DNA]</scope>
</reference>
<dbReference type="GO" id="GO:0051301">
    <property type="term" value="P:cell division"/>
    <property type="evidence" value="ECO:0007669"/>
    <property type="project" value="UniProtKB-KW"/>
</dbReference>
<evidence type="ECO:0000256" key="4">
    <source>
        <dbReference type="ARBA" id="ARBA00023306"/>
    </source>
</evidence>
<keyword evidence="4" id="KW-0131">Cell cycle</keyword>
<evidence type="ECO:0000256" key="3">
    <source>
        <dbReference type="ARBA" id="ARBA00022829"/>
    </source>
</evidence>
<sequence length="195" mass="22402">MNKELCKKIEALLFVSGEPLSLEKLSKFLKEDKEEVKRAIENLDESLSERGIRVSKNNNEYMLLTAPELSGTVEDYMKEELGEDLSRATLETLAIIVYKGPLSRSQIDYIRGVNSSFTVRNLMIRGLIERKADPKDSRSWLYSPSFEFLKYMGINKIETLPGYEEFKKEIDELLKREVKKEASGPLGATARREQQ</sequence>
<dbReference type="GO" id="GO:0051304">
    <property type="term" value="P:chromosome separation"/>
    <property type="evidence" value="ECO:0007669"/>
    <property type="project" value="InterPro"/>
</dbReference>
<name>A0A1F5WNS9_9BACT</name>
<dbReference type="Proteomes" id="UP000177723">
    <property type="component" value="Unassembled WGS sequence"/>
</dbReference>
<evidence type="ECO:0000256" key="5">
    <source>
        <dbReference type="SAM" id="Coils"/>
    </source>
</evidence>
<dbReference type="NCBIfam" id="TIGR00281">
    <property type="entry name" value="SMC-Scp complex subunit ScpB"/>
    <property type="match status" value="1"/>
</dbReference>
<feature type="coiled-coil region" evidence="5">
    <location>
        <begin position="22"/>
        <end position="49"/>
    </location>
</feature>
<dbReference type="InterPro" id="IPR036388">
    <property type="entry name" value="WH-like_DNA-bd_sf"/>
</dbReference>
<evidence type="ECO:0000256" key="1">
    <source>
        <dbReference type="ARBA" id="ARBA00022490"/>
    </source>
</evidence>
<dbReference type="InterPro" id="IPR005234">
    <property type="entry name" value="ScpB_csome_segregation"/>
</dbReference>
<gene>
    <name evidence="6" type="ORF">A3F23_00430</name>
</gene>
<dbReference type="PANTHER" id="PTHR34298:SF2">
    <property type="entry name" value="SEGREGATION AND CONDENSATION PROTEIN B"/>
    <property type="match status" value="1"/>
</dbReference>
<evidence type="ECO:0000313" key="6">
    <source>
        <dbReference type="EMBL" id="OGF77305.1"/>
    </source>
</evidence>
<dbReference type="EMBL" id="MFHT01000022">
    <property type="protein sequence ID" value="OGF77305.1"/>
    <property type="molecule type" value="Genomic_DNA"/>
</dbReference>
<dbReference type="PANTHER" id="PTHR34298">
    <property type="entry name" value="SEGREGATION AND CONDENSATION PROTEIN B"/>
    <property type="match status" value="1"/>
</dbReference>
<accession>A0A1F5WNS9</accession>